<gene>
    <name evidence="3" type="ORF">Asru_0220_12</name>
</gene>
<evidence type="ECO:0000313" key="4">
    <source>
        <dbReference type="Proteomes" id="UP000032680"/>
    </source>
</evidence>
<name>A0A0D6P6R7_9PROT</name>
<dbReference type="EMBL" id="BANB01000220">
    <property type="protein sequence ID" value="GAN77036.1"/>
    <property type="molecule type" value="Genomic_DNA"/>
</dbReference>
<keyword evidence="4" id="KW-1185">Reference proteome</keyword>
<dbReference type="InterPro" id="IPR008979">
    <property type="entry name" value="Galactose-bd-like_sf"/>
</dbReference>
<dbReference type="Pfam" id="PF00754">
    <property type="entry name" value="F5_F8_type_C"/>
    <property type="match status" value="1"/>
</dbReference>
<feature type="compositionally biased region" description="Low complexity" evidence="1">
    <location>
        <begin position="10"/>
        <end position="22"/>
    </location>
</feature>
<dbReference type="InterPro" id="IPR051941">
    <property type="entry name" value="BG_Antigen-Binding_Lectin"/>
</dbReference>
<comment type="caution">
    <text evidence="3">The sequence shown here is derived from an EMBL/GenBank/DDBJ whole genome shotgun (WGS) entry which is preliminary data.</text>
</comment>
<dbReference type="Proteomes" id="UP000032680">
    <property type="component" value="Unassembled WGS sequence"/>
</dbReference>
<feature type="region of interest" description="Disordered" evidence="1">
    <location>
        <begin position="1"/>
        <end position="22"/>
    </location>
</feature>
<dbReference type="Gene3D" id="2.60.120.260">
    <property type="entry name" value="Galactose-binding domain-like"/>
    <property type="match status" value="1"/>
</dbReference>
<evidence type="ECO:0000256" key="1">
    <source>
        <dbReference type="SAM" id="MobiDB-lite"/>
    </source>
</evidence>
<dbReference type="InterPro" id="IPR000421">
    <property type="entry name" value="FA58C"/>
</dbReference>
<reference evidence="3 4" key="1">
    <citation type="submission" date="2012-11" db="EMBL/GenBank/DDBJ databases">
        <title>Whole genome sequence of Acidisphaera rubrifaciens HS-AP3.</title>
        <authorList>
            <person name="Azuma Y."/>
            <person name="Higashiura N."/>
            <person name="Hirakawa H."/>
            <person name="Matsushita K."/>
        </authorList>
    </citation>
    <scope>NUCLEOTIDE SEQUENCE [LARGE SCALE GENOMIC DNA]</scope>
    <source>
        <strain evidence="3 4">HS-AP3</strain>
    </source>
</reference>
<protein>
    <submittedName>
        <fullName evidence="3">Fucolectin tachylectin-4 pentraxin-1</fullName>
    </submittedName>
</protein>
<dbReference type="PANTHER" id="PTHR45713">
    <property type="entry name" value="FTP DOMAIN-CONTAINING PROTEIN"/>
    <property type="match status" value="1"/>
</dbReference>
<sequence length="562" mass="61931">MRQEPAEWDAPPVEAAGAGAPEAAPYGAVRVEPILVEPAVIEEVRVGEMREPAFAAPAEMAAPHVVAYAAADADADADAEVEGAADADADADTDIGGEVAARPAEPPPTPRYAVLFITYVWDDFVERRYQALCQRVGAGDVYVFLDVSHGDPGPVNHPRVLRVSDDMLVALGLAPLGMRSVVWHNGDYPMYYLFRNAPRYDYYVRVEYDAAINTDVDALLAQAAAEGLDYIAEPIDEGTAPWYWSATCADHYKPHELQPDFIAVSVYSAAAVAHLFDARRRHTLAYDAERPTAWPLSEGFVGSEMRRSGLRLGAFSSFGGVDHFKPWPPVRETELSDGLDAVVVHPVLDGARYAQSLIEGHPTPEDVVLEDDVTLERLRDFPVGTYAPALLRRLSQLGREDVIDQLVPILFPTPETWPEVSRGKPARQSSLSRWSAGADIAADAGRAVNGRITGGYAFHTEYEDDPWWMVDLQTLYDLREIRIYNRLGHRDRAAGAVIEVSRDGRDWEQVHRQERADDWGGADGNPLVVMLPSVRARYVRVTRPGYGCLHLDQVQVFGTHVA</sequence>
<proteinExistence type="predicted"/>
<dbReference type="PANTHER" id="PTHR45713:SF6">
    <property type="entry name" value="F5_8 TYPE C DOMAIN-CONTAINING PROTEIN"/>
    <property type="match status" value="1"/>
</dbReference>
<evidence type="ECO:0000259" key="2">
    <source>
        <dbReference type="PROSITE" id="PS50022"/>
    </source>
</evidence>
<dbReference type="SUPFAM" id="SSF49785">
    <property type="entry name" value="Galactose-binding domain-like"/>
    <property type="match status" value="1"/>
</dbReference>
<evidence type="ECO:0000313" key="3">
    <source>
        <dbReference type="EMBL" id="GAN77036.1"/>
    </source>
</evidence>
<organism evidence="3 4">
    <name type="scientific">Acidisphaera rubrifaciens HS-AP3</name>
    <dbReference type="NCBI Taxonomy" id="1231350"/>
    <lineage>
        <taxon>Bacteria</taxon>
        <taxon>Pseudomonadati</taxon>
        <taxon>Pseudomonadota</taxon>
        <taxon>Alphaproteobacteria</taxon>
        <taxon>Acetobacterales</taxon>
        <taxon>Acetobacteraceae</taxon>
        <taxon>Acidisphaera</taxon>
    </lineage>
</organism>
<dbReference type="PROSITE" id="PS50022">
    <property type="entry name" value="FA58C_3"/>
    <property type="match status" value="1"/>
</dbReference>
<feature type="domain" description="F5/8 type C" evidence="2">
    <location>
        <begin position="413"/>
        <end position="559"/>
    </location>
</feature>
<dbReference type="AlphaFoldDB" id="A0A0D6P6R7"/>
<accession>A0A0D6P6R7</accession>